<protein>
    <submittedName>
        <fullName evidence="4">Putative dehydrogenase</fullName>
    </submittedName>
</protein>
<dbReference type="InterPro" id="IPR050463">
    <property type="entry name" value="Gfo/Idh/MocA_oxidrdct_glycsds"/>
</dbReference>
<dbReference type="EMBL" id="SLUN01000008">
    <property type="protein sequence ID" value="TCL70886.1"/>
    <property type="molecule type" value="Genomic_DNA"/>
</dbReference>
<dbReference type="Pfam" id="PF22725">
    <property type="entry name" value="GFO_IDH_MocA_C3"/>
    <property type="match status" value="1"/>
</dbReference>
<gene>
    <name evidence="4" type="ORF">EDC14_100831</name>
</gene>
<dbReference type="SUPFAM" id="SSF55347">
    <property type="entry name" value="Glyceraldehyde-3-phosphate dehydrogenase-like, C-terminal domain"/>
    <property type="match status" value="1"/>
</dbReference>
<dbReference type="OrthoDB" id="9815825at2"/>
<dbReference type="Gene3D" id="3.40.50.720">
    <property type="entry name" value="NAD(P)-binding Rossmann-like Domain"/>
    <property type="match status" value="1"/>
</dbReference>
<keyword evidence="1" id="KW-0560">Oxidoreductase</keyword>
<dbReference type="InterPro" id="IPR036291">
    <property type="entry name" value="NAD(P)-bd_dom_sf"/>
</dbReference>
<dbReference type="PANTHER" id="PTHR43818:SF11">
    <property type="entry name" value="BCDNA.GH03377"/>
    <property type="match status" value="1"/>
</dbReference>
<comment type="caution">
    <text evidence="4">The sequence shown here is derived from an EMBL/GenBank/DDBJ whole genome shotgun (WGS) entry which is preliminary data.</text>
</comment>
<accession>A0A4R1RWC0</accession>
<feature type="domain" description="GFO/IDH/MocA-like oxidoreductase" evidence="3">
    <location>
        <begin position="131"/>
        <end position="270"/>
    </location>
</feature>
<reference evidence="4 5" key="1">
    <citation type="submission" date="2019-03" db="EMBL/GenBank/DDBJ databases">
        <title>Genomic Encyclopedia of Type Strains, Phase IV (KMG-IV): sequencing the most valuable type-strain genomes for metagenomic binning, comparative biology and taxonomic classification.</title>
        <authorList>
            <person name="Goeker M."/>
        </authorList>
    </citation>
    <scope>NUCLEOTIDE SEQUENCE [LARGE SCALE GENOMIC DNA]</scope>
    <source>
        <strain evidence="4 5">LX-B</strain>
    </source>
</reference>
<evidence type="ECO:0000259" key="2">
    <source>
        <dbReference type="Pfam" id="PF01408"/>
    </source>
</evidence>
<name>A0A4R1RWC0_HYDET</name>
<dbReference type="InterPro" id="IPR000683">
    <property type="entry name" value="Gfo/Idh/MocA-like_OxRdtase_N"/>
</dbReference>
<evidence type="ECO:0000313" key="4">
    <source>
        <dbReference type="EMBL" id="TCL70886.1"/>
    </source>
</evidence>
<evidence type="ECO:0000256" key="1">
    <source>
        <dbReference type="ARBA" id="ARBA00023002"/>
    </source>
</evidence>
<proteinExistence type="predicted"/>
<organism evidence="4 5">
    <name type="scientific">Hydrogenispora ethanolica</name>
    <dbReference type="NCBI Taxonomy" id="1082276"/>
    <lineage>
        <taxon>Bacteria</taxon>
        <taxon>Bacillati</taxon>
        <taxon>Bacillota</taxon>
        <taxon>Hydrogenispora</taxon>
    </lineage>
</organism>
<dbReference type="GO" id="GO:0016491">
    <property type="term" value="F:oxidoreductase activity"/>
    <property type="evidence" value="ECO:0007669"/>
    <property type="project" value="UniProtKB-KW"/>
</dbReference>
<dbReference type="GO" id="GO:0000166">
    <property type="term" value="F:nucleotide binding"/>
    <property type="evidence" value="ECO:0007669"/>
    <property type="project" value="InterPro"/>
</dbReference>
<sequence>MARITAGIIGIGYIGTSQIEAINRLGYARVGAIMMRDAGRARAICEKTGIPKFYTDYRELLNDPEIQVIHNCTPNHLHYPINLETIAAGKHILSEKPLTLFSKESAELTRLAAERQVANGVNFINRHFPIIQHIKGMIDAGELGTIYAIHGAYLQDWLLYDTDYDWRVDPEMSGPSRAVGDIGSHWFDMAQYLLGSKISEVNADLATVIPIRKKTDAAGAVEEVAVHTEDFGTMMLHFENGVRGCVTVSQVSAGRKSEFSLEINGSKASVYWNQETPHSLWIGHRNQPNQTMTSRPNLLNERGKTVSILGSGYERWPEAQKNLIHSFYSTILEGAPPQYATFADAHQTMRVIDAVLASHQSRAWRKVGE</sequence>
<keyword evidence="5" id="KW-1185">Reference proteome</keyword>
<dbReference type="RefSeq" id="WP_132013860.1">
    <property type="nucleotide sequence ID" value="NZ_SLUN01000008.1"/>
</dbReference>
<dbReference type="AlphaFoldDB" id="A0A4R1RWC0"/>
<dbReference type="PANTHER" id="PTHR43818">
    <property type="entry name" value="BCDNA.GH03377"/>
    <property type="match status" value="1"/>
</dbReference>
<dbReference type="InterPro" id="IPR055170">
    <property type="entry name" value="GFO_IDH_MocA-like_dom"/>
</dbReference>
<feature type="domain" description="Gfo/Idh/MocA-like oxidoreductase N-terminal" evidence="2">
    <location>
        <begin position="5"/>
        <end position="122"/>
    </location>
</feature>
<evidence type="ECO:0000313" key="5">
    <source>
        <dbReference type="Proteomes" id="UP000295008"/>
    </source>
</evidence>
<dbReference type="SUPFAM" id="SSF51735">
    <property type="entry name" value="NAD(P)-binding Rossmann-fold domains"/>
    <property type="match status" value="1"/>
</dbReference>
<dbReference type="Pfam" id="PF01408">
    <property type="entry name" value="GFO_IDH_MocA"/>
    <property type="match status" value="1"/>
</dbReference>
<dbReference type="Gene3D" id="3.30.360.10">
    <property type="entry name" value="Dihydrodipicolinate Reductase, domain 2"/>
    <property type="match status" value="1"/>
</dbReference>
<dbReference type="Proteomes" id="UP000295008">
    <property type="component" value="Unassembled WGS sequence"/>
</dbReference>
<evidence type="ECO:0000259" key="3">
    <source>
        <dbReference type="Pfam" id="PF22725"/>
    </source>
</evidence>